<feature type="binding site" evidence="9">
    <location>
        <position position="49"/>
    </location>
    <ligand>
        <name>[4Fe-4S] cluster</name>
        <dbReference type="ChEBI" id="CHEBI:49883"/>
        <note>4Fe-4S-S-AdoMet</note>
    </ligand>
</feature>
<dbReference type="AlphaFoldDB" id="A0AA37V0E6"/>
<dbReference type="NCBIfam" id="TIGR04508">
    <property type="entry name" value="queE_Cx14CxxC"/>
    <property type="match status" value="1"/>
</dbReference>
<dbReference type="EC" id="4.3.99.3" evidence="9"/>
<comment type="pathway">
    <text evidence="9">Purine metabolism; 7-cyano-7-deazaguanine biosynthesis.</text>
</comment>
<keyword evidence="1 9" id="KW-0004">4Fe-4S</keyword>
<feature type="binding site" evidence="9">
    <location>
        <position position="27"/>
    </location>
    <ligand>
        <name>substrate</name>
    </ligand>
</feature>
<comment type="catalytic activity">
    <reaction evidence="9">
        <text>6-carboxy-5,6,7,8-tetrahydropterin + H(+) = 7-carboxy-7-carbaguanine + NH4(+)</text>
        <dbReference type="Rhea" id="RHEA:27974"/>
        <dbReference type="ChEBI" id="CHEBI:15378"/>
        <dbReference type="ChEBI" id="CHEBI:28938"/>
        <dbReference type="ChEBI" id="CHEBI:61032"/>
        <dbReference type="ChEBI" id="CHEBI:61036"/>
        <dbReference type="EC" id="4.3.99.3"/>
    </reaction>
</comment>
<dbReference type="SUPFAM" id="SSF102114">
    <property type="entry name" value="Radical SAM enzymes"/>
    <property type="match status" value="1"/>
</dbReference>
<evidence type="ECO:0000256" key="1">
    <source>
        <dbReference type="ARBA" id="ARBA00022485"/>
    </source>
</evidence>
<dbReference type="GO" id="GO:0008616">
    <property type="term" value="P:tRNA queuosine(34) biosynthetic process"/>
    <property type="evidence" value="ECO:0007669"/>
    <property type="project" value="UniProtKB-UniRule"/>
</dbReference>
<evidence type="ECO:0000313" key="10">
    <source>
        <dbReference type="EMBL" id="GLC24325.1"/>
    </source>
</evidence>
<name>A0AA37V0E6_9BACT</name>
<keyword evidence="5 9" id="KW-0460">Magnesium</keyword>
<reference evidence="10" key="1">
    <citation type="submission" date="2022-08" db="EMBL/GenBank/DDBJ databases">
        <title>Draft genome sequencing of Roseisolibacter agri AW1220.</title>
        <authorList>
            <person name="Tobiishi Y."/>
            <person name="Tonouchi A."/>
        </authorList>
    </citation>
    <scope>NUCLEOTIDE SEQUENCE</scope>
    <source>
        <strain evidence="10">AW1220</strain>
    </source>
</reference>
<feature type="binding site" evidence="9">
    <location>
        <begin position="185"/>
        <end position="188"/>
    </location>
    <ligand>
        <name>S-adenosyl-L-methionine</name>
        <dbReference type="ChEBI" id="CHEBI:59789"/>
    </ligand>
</feature>
<dbReference type="PIRSF" id="PIRSF000370">
    <property type="entry name" value="QueE"/>
    <property type="match status" value="1"/>
</dbReference>
<dbReference type="InterPro" id="IPR030977">
    <property type="entry name" value="QueE_Cx14CxxC"/>
</dbReference>
<keyword evidence="4 9" id="KW-0671">Queuosine biosynthesis</keyword>
<accession>A0AA37V0E6</accession>
<feature type="binding site" evidence="9">
    <location>
        <position position="31"/>
    </location>
    <ligand>
        <name>[4Fe-4S] cluster</name>
        <dbReference type="ChEBI" id="CHEBI:49883"/>
        <note>4Fe-4S-S-AdoMet</note>
    </ligand>
</feature>
<dbReference type="HAMAP" id="MF_00917">
    <property type="entry name" value="QueE"/>
    <property type="match status" value="1"/>
</dbReference>
<evidence type="ECO:0000256" key="8">
    <source>
        <dbReference type="ARBA" id="ARBA00023239"/>
    </source>
</evidence>
<comment type="caution">
    <text evidence="10">The sequence shown here is derived from an EMBL/GenBank/DDBJ whole genome shotgun (WGS) entry which is preliminary data.</text>
</comment>
<evidence type="ECO:0000256" key="9">
    <source>
        <dbReference type="HAMAP-Rule" id="MF_00917"/>
    </source>
</evidence>
<evidence type="ECO:0000256" key="7">
    <source>
        <dbReference type="ARBA" id="ARBA00023014"/>
    </source>
</evidence>
<dbReference type="PANTHER" id="PTHR42836:SF1">
    <property type="entry name" value="7-CARBOXY-7-DEAZAGUANINE SYNTHASE"/>
    <property type="match status" value="1"/>
</dbReference>
<comment type="cofactor">
    <cofactor evidence="9">
        <name>Mg(2+)</name>
        <dbReference type="ChEBI" id="CHEBI:18420"/>
    </cofactor>
</comment>
<keyword evidence="11" id="KW-1185">Reference proteome</keyword>
<dbReference type="PANTHER" id="PTHR42836">
    <property type="entry name" value="7-CARBOXY-7-DEAZAGUANINE SYNTHASE"/>
    <property type="match status" value="1"/>
</dbReference>
<sequence length="225" mass="24135">MSYTVKEIFHTLQGEGANAGRAAVFCRFSGCNLWTGREQDRHRAVCRFCDTDFVGIGPDGGRFATPEALATAIAGRWEAGTGETPAQSRAAGIRPLVVCTGGEPLLQLDAPAIDALHAAGFEVAVETNGTQVAPAGLDWICVSPKAGAPLALTRGDELKLVFPQAEPEAQPERFEGLAFQQFWLQPMDVADPAVREANVRAAIAYCLAHPRWRLSVQTHKVVGVR</sequence>
<gene>
    <name evidence="9 10" type="primary">queE</name>
    <name evidence="10" type="ORF">rosag_08380</name>
</gene>
<organism evidence="10 11">
    <name type="scientific">Roseisolibacter agri</name>
    <dbReference type="NCBI Taxonomy" id="2014610"/>
    <lineage>
        <taxon>Bacteria</taxon>
        <taxon>Pseudomonadati</taxon>
        <taxon>Gemmatimonadota</taxon>
        <taxon>Gemmatimonadia</taxon>
        <taxon>Gemmatimonadales</taxon>
        <taxon>Gemmatimonadaceae</taxon>
        <taxon>Roseisolibacter</taxon>
    </lineage>
</organism>
<evidence type="ECO:0000256" key="2">
    <source>
        <dbReference type="ARBA" id="ARBA00022691"/>
    </source>
</evidence>
<feature type="binding site" evidence="9">
    <location>
        <position position="100"/>
    </location>
    <ligand>
        <name>substrate</name>
    </ligand>
</feature>
<dbReference type="GO" id="GO:1904047">
    <property type="term" value="F:S-adenosyl-L-methionine binding"/>
    <property type="evidence" value="ECO:0007669"/>
    <property type="project" value="UniProtKB-UniRule"/>
</dbReference>
<comment type="cofactor">
    <cofactor evidence="9">
        <name>S-adenosyl-L-methionine</name>
        <dbReference type="ChEBI" id="CHEBI:59789"/>
    </cofactor>
    <text evidence="9">Binds 1 S-adenosyl-L-methionine per subunit.</text>
</comment>
<keyword evidence="3 9" id="KW-0479">Metal-binding</keyword>
<keyword evidence="2 9" id="KW-0949">S-adenosyl-L-methionine</keyword>
<evidence type="ECO:0000313" key="11">
    <source>
        <dbReference type="Proteomes" id="UP001161325"/>
    </source>
</evidence>
<dbReference type="InterPro" id="IPR013785">
    <property type="entry name" value="Aldolase_TIM"/>
</dbReference>
<dbReference type="Gene3D" id="3.20.20.70">
    <property type="entry name" value="Aldolase class I"/>
    <property type="match status" value="1"/>
</dbReference>
<dbReference type="SFLD" id="SFLDF00376">
    <property type="entry name" value="7-carboxy-7-deazaguanine_synth"/>
    <property type="match status" value="1"/>
</dbReference>
<feature type="binding site" evidence="9">
    <location>
        <begin position="48"/>
        <end position="50"/>
    </location>
    <ligand>
        <name>S-adenosyl-L-methionine</name>
        <dbReference type="ChEBI" id="CHEBI:59789"/>
    </ligand>
</feature>
<evidence type="ECO:0000256" key="3">
    <source>
        <dbReference type="ARBA" id="ARBA00022723"/>
    </source>
</evidence>
<feature type="binding site" evidence="9">
    <location>
        <position position="102"/>
    </location>
    <ligand>
        <name>S-adenosyl-L-methionine</name>
        <dbReference type="ChEBI" id="CHEBI:59789"/>
    </ligand>
</feature>
<evidence type="ECO:0000256" key="6">
    <source>
        <dbReference type="ARBA" id="ARBA00023004"/>
    </source>
</evidence>
<dbReference type="InterPro" id="IPR024924">
    <property type="entry name" value="7-CO-7-deazaguanine_synth-like"/>
</dbReference>
<keyword evidence="8 9" id="KW-0456">Lyase</keyword>
<dbReference type="Proteomes" id="UP001161325">
    <property type="component" value="Unassembled WGS sequence"/>
</dbReference>
<protein>
    <recommendedName>
        <fullName evidence="9">7-carboxy-7-deazaguanine synthase</fullName>
        <shortName evidence="9">CDG synthase</shortName>
        <ecNumber evidence="9">4.3.99.3</ecNumber>
    </recommendedName>
    <alternativeName>
        <fullName evidence="9">Queuosine biosynthesis protein QueE</fullName>
    </alternativeName>
</protein>
<keyword evidence="7 9" id="KW-0411">Iron-sulfur</keyword>
<dbReference type="InterPro" id="IPR058240">
    <property type="entry name" value="rSAM_sf"/>
</dbReference>
<dbReference type="GO" id="GO:0051539">
    <property type="term" value="F:4 iron, 4 sulfur cluster binding"/>
    <property type="evidence" value="ECO:0007669"/>
    <property type="project" value="UniProtKB-UniRule"/>
</dbReference>
<evidence type="ECO:0000256" key="4">
    <source>
        <dbReference type="ARBA" id="ARBA00022785"/>
    </source>
</evidence>
<proteinExistence type="inferred from homology"/>
<dbReference type="GO" id="GO:0000287">
    <property type="term" value="F:magnesium ion binding"/>
    <property type="evidence" value="ECO:0007669"/>
    <property type="project" value="UniProtKB-UniRule"/>
</dbReference>
<feature type="binding site" evidence="9">
    <location>
        <position position="46"/>
    </location>
    <ligand>
        <name>[4Fe-4S] cluster</name>
        <dbReference type="ChEBI" id="CHEBI:49883"/>
        <note>4Fe-4S-S-AdoMet</note>
    </ligand>
</feature>
<feature type="binding site" evidence="9">
    <location>
        <begin position="143"/>
        <end position="145"/>
    </location>
    <ligand>
        <name>S-adenosyl-L-methionine</name>
        <dbReference type="ChEBI" id="CHEBI:59789"/>
    </ligand>
</feature>
<dbReference type="EMBL" id="BRXS01000001">
    <property type="protein sequence ID" value="GLC24325.1"/>
    <property type="molecule type" value="Genomic_DNA"/>
</dbReference>
<comment type="function">
    <text evidence="9">Catalyzes the complex heterocyclic radical-mediated conversion of 6-carboxy-5,6,7,8-tetrahydropterin (CPH4) to 7-carboxy-7-deazaguanine (CDG), a step common to the biosynthetic pathways of all 7-deazapurine-containing compounds.</text>
</comment>
<dbReference type="InterPro" id="IPR007197">
    <property type="entry name" value="rSAM"/>
</dbReference>
<dbReference type="SFLD" id="SFLDS00029">
    <property type="entry name" value="Radical_SAM"/>
    <property type="match status" value="1"/>
</dbReference>
<evidence type="ECO:0000256" key="5">
    <source>
        <dbReference type="ARBA" id="ARBA00022842"/>
    </source>
</evidence>
<dbReference type="GO" id="GO:0016840">
    <property type="term" value="F:carbon-nitrogen lyase activity"/>
    <property type="evidence" value="ECO:0007669"/>
    <property type="project" value="UniProtKB-UniRule"/>
</dbReference>
<comment type="cofactor">
    <cofactor evidence="9">
        <name>[4Fe-4S] cluster</name>
        <dbReference type="ChEBI" id="CHEBI:49883"/>
    </cofactor>
    <text evidence="9">Binds 1 [4Fe-4S] cluster. The cluster is coordinated with 3 cysteines and an exchangeable S-adenosyl-L-methionine.</text>
</comment>
<comment type="similarity">
    <text evidence="9">Belongs to the radical SAM superfamily. 7-carboxy-7-deazaguanine synthase family.</text>
</comment>
<comment type="subunit">
    <text evidence="9">Homodimer.</text>
</comment>
<comment type="caution">
    <text evidence="9">Lacks conserved residue(s) required for the propagation of feature annotation.</text>
</comment>
<feature type="binding site" evidence="9">
    <location>
        <begin position="12"/>
        <end position="14"/>
    </location>
    <ligand>
        <name>substrate</name>
    </ligand>
</feature>
<keyword evidence="6 9" id="KW-0408">Iron</keyword>
<feature type="binding site" evidence="9">
    <location>
        <position position="51"/>
    </location>
    <ligand>
        <name>Mg(2+)</name>
        <dbReference type="ChEBI" id="CHEBI:18420"/>
    </ligand>
</feature>
<dbReference type="RefSeq" id="WP_284348776.1">
    <property type="nucleotide sequence ID" value="NZ_BRXS01000001.1"/>
</dbReference>